<sequence length="84" mass="8965">GQVYLIKWPVSVYALFFTGSFCYHGPLSASAFPCLVPFLSFVSVYSCAKTIFLGQGRGGVRAGIFDPKTPFPPLLGLILAADSS</sequence>
<evidence type="ECO:0000313" key="1">
    <source>
        <dbReference type="EMBL" id="MEQ2289545.1"/>
    </source>
</evidence>
<feature type="non-terminal residue" evidence="1">
    <location>
        <position position="1"/>
    </location>
</feature>
<dbReference type="Proteomes" id="UP001469553">
    <property type="component" value="Unassembled WGS sequence"/>
</dbReference>
<gene>
    <name evidence="1" type="ORF">AMECASPLE_034217</name>
</gene>
<reference evidence="1 2" key="1">
    <citation type="submission" date="2021-06" db="EMBL/GenBank/DDBJ databases">
        <authorList>
            <person name="Palmer J.M."/>
        </authorList>
    </citation>
    <scope>NUCLEOTIDE SEQUENCE [LARGE SCALE GENOMIC DNA]</scope>
    <source>
        <strain evidence="1 2">AS_MEX2019</strain>
        <tissue evidence="1">Muscle</tissue>
    </source>
</reference>
<proteinExistence type="predicted"/>
<organism evidence="1 2">
    <name type="scientific">Ameca splendens</name>
    <dbReference type="NCBI Taxonomy" id="208324"/>
    <lineage>
        <taxon>Eukaryota</taxon>
        <taxon>Metazoa</taxon>
        <taxon>Chordata</taxon>
        <taxon>Craniata</taxon>
        <taxon>Vertebrata</taxon>
        <taxon>Euteleostomi</taxon>
        <taxon>Actinopterygii</taxon>
        <taxon>Neopterygii</taxon>
        <taxon>Teleostei</taxon>
        <taxon>Neoteleostei</taxon>
        <taxon>Acanthomorphata</taxon>
        <taxon>Ovalentaria</taxon>
        <taxon>Atherinomorphae</taxon>
        <taxon>Cyprinodontiformes</taxon>
        <taxon>Goodeidae</taxon>
        <taxon>Ameca</taxon>
    </lineage>
</organism>
<keyword evidence="2" id="KW-1185">Reference proteome</keyword>
<protein>
    <submittedName>
        <fullName evidence="1">Uncharacterized protein</fullName>
    </submittedName>
</protein>
<accession>A0ABV0Y7A0</accession>
<evidence type="ECO:0000313" key="2">
    <source>
        <dbReference type="Proteomes" id="UP001469553"/>
    </source>
</evidence>
<comment type="caution">
    <text evidence="1">The sequence shown here is derived from an EMBL/GenBank/DDBJ whole genome shotgun (WGS) entry which is preliminary data.</text>
</comment>
<dbReference type="EMBL" id="JAHRIP010023610">
    <property type="protein sequence ID" value="MEQ2289545.1"/>
    <property type="molecule type" value="Genomic_DNA"/>
</dbReference>
<name>A0ABV0Y7A0_9TELE</name>